<evidence type="ECO:0000256" key="1">
    <source>
        <dbReference type="SAM" id="MobiDB-lite"/>
    </source>
</evidence>
<gene>
    <name evidence="3" type="ORF">M407DRAFT_26034</name>
</gene>
<feature type="compositionally biased region" description="Polar residues" evidence="1">
    <location>
        <begin position="177"/>
        <end position="199"/>
    </location>
</feature>
<feature type="compositionally biased region" description="Polar residues" evidence="1">
    <location>
        <begin position="261"/>
        <end position="271"/>
    </location>
</feature>
<keyword evidence="2" id="KW-1133">Transmembrane helix</keyword>
<proteinExistence type="predicted"/>
<feature type="transmembrane region" description="Helical" evidence="2">
    <location>
        <begin position="36"/>
        <end position="60"/>
    </location>
</feature>
<dbReference type="AlphaFoldDB" id="A0A0C3QF10"/>
<dbReference type="HOGENOM" id="CLU_953739_0_0_1"/>
<evidence type="ECO:0008006" key="5">
    <source>
        <dbReference type="Google" id="ProtNLM"/>
    </source>
</evidence>
<keyword evidence="2" id="KW-0472">Membrane</keyword>
<evidence type="ECO:0000313" key="3">
    <source>
        <dbReference type="EMBL" id="KIO24606.1"/>
    </source>
</evidence>
<keyword evidence="2" id="KW-0812">Transmembrane</keyword>
<sequence length="292" mass="30810">MNSASQATESSGFTGGLHFGFHEDTLLFGGLQLTSWTSFIVGILLTSTICLFERFITLLLSSKTLPARCRIDGCPFRTALLRTSLYALATLLRLAYMLLSMTMHIGIILTIVFSLSVGQFCIEYRQASPSSASGGGNRPGFYTPLPLYPSSNAAEGGSWDGSRDKANQIMLGVLPPSSGNSRSVTPTAGTTSGPLSSQLFDPRRRGNGQAAPRYSPTSARAPGTQDISTPLTSPIQRRQTSGSSLGRSGGSLTGLQRARGSGSTLTPNNSAGVRRPLFQIGSSGDDRTSDSE</sequence>
<accession>A0A0C3QF10</accession>
<organism evidence="3 4">
    <name type="scientific">Tulasnella calospora MUT 4182</name>
    <dbReference type="NCBI Taxonomy" id="1051891"/>
    <lineage>
        <taxon>Eukaryota</taxon>
        <taxon>Fungi</taxon>
        <taxon>Dikarya</taxon>
        <taxon>Basidiomycota</taxon>
        <taxon>Agaricomycotina</taxon>
        <taxon>Agaricomycetes</taxon>
        <taxon>Cantharellales</taxon>
        <taxon>Tulasnellaceae</taxon>
        <taxon>Tulasnella</taxon>
    </lineage>
</organism>
<evidence type="ECO:0000256" key="2">
    <source>
        <dbReference type="SAM" id="Phobius"/>
    </source>
</evidence>
<feature type="compositionally biased region" description="Polar residues" evidence="1">
    <location>
        <begin position="225"/>
        <end position="235"/>
    </location>
</feature>
<name>A0A0C3QF10_9AGAM</name>
<feature type="region of interest" description="Disordered" evidence="1">
    <location>
        <begin position="171"/>
        <end position="292"/>
    </location>
</feature>
<reference evidence="3 4" key="1">
    <citation type="submission" date="2014-04" db="EMBL/GenBank/DDBJ databases">
        <authorList>
            <consortium name="DOE Joint Genome Institute"/>
            <person name="Kuo A."/>
            <person name="Girlanda M."/>
            <person name="Perotto S."/>
            <person name="Kohler A."/>
            <person name="Nagy L.G."/>
            <person name="Floudas D."/>
            <person name="Copeland A."/>
            <person name="Barry K.W."/>
            <person name="Cichocki N."/>
            <person name="Veneault-Fourrey C."/>
            <person name="LaButti K."/>
            <person name="Lindquist E.A."/>
            <person name="Lipzen A."/>
            <person name="Lundell T."/>
            <person name="Morin E."/>
            <person name="Murat C."/>
            <person name="Sun H."/>
            <person name="Tunlid A."/>
            <person name="Henrissat B."/>
            <person name="Grigoriev I.V."/>
            <person name="Hibbett D.S."/>
            <person name="Martin F."/>
            <person name="Nordberg H.P."/>
            <person name="Cantor M.N."/>
            <person name="Hua S.X."/>
        </authorList>
    </citation>
    <scope>NUCLEOTIDE SEQUENCE [LARGE SCALE GENOMIC DNA]</scope>
    <source>
        <strain evidence="3 4">MUT 4182</strain>
    </source>
</reference>
<evidence type="ECO:0000313" key="4">
    <source>
        <dbReference type="Proteomes" id="UP000054248"/>
    </source>
</evidence>
<keyword evidence="4" id="KW-1185">Reference proteome</keyword>
<reference evidence="4" key="2">
    <citation type="submission" date="2015-01" db="EMBL/GenBank/DDBJ databases">
        <title>Evolutionary Origins and Diversification of the Mycorrhizal Mutualists.</title>
        <authorList>
            <consortium name="DOE Joint Genome Institute"/>
            <consortium name="Mycorrhizal Genomics Consortium"/>
            <person name="Kohler A."/>
            <person name="Kuo A."/>
            <person name="Nagy L.G."/>
            <person name="Floudas D."/>
            <person name="Copeland A."/>
            <person name="Barry K.W."/>
            <person name="Cichocki N."/>
            <person name="Veneault-Fourrey C."/>
            <person name="LaButti K."/>
            <person name="Lindquist E.A."/>
            <person name="Lipzen A."/>
            <person name="Lundell T."/>
            <person name="Morin E."/>
            <person name="Murat C."/>
            <person name="Riley R."/>
            <person name="Ohm R."/>
            <person name="Sun H."/>
            <person name="Tunlid A."/>
            <person name="Henrissat B."/>
            <person name="Grigoriev I.V."/>
            <person name="Hibbett D.S."/>
            <person name="Martin F."/>
        </authorList>
    </citation>
    <scope>NUCLEOTIDE SEQUENCE [LARGE SCALE GENOMIC DNA]</scope>
    <source>
        <strain evidence="4">MUT 4182</strain>
    </source>
</reference>
<protein>
    <recommendedName>
        <fullName evidence="5">Copper transporter</fullName>
    </recommendedName>
</protein>
<dbReference type="OrthoDB" id="73901at2759"/>
<feature type="compositionally biased region" description="Low complexity" evidence="1">
    <location>
        <begin position="236"/>
        <end position="246"/>
    </location>
</feature>
<dbReference type="Proteomes" id="UP000054248">
    <property type="component" value="Unassembled WGS sequence"/>
</dbReference>
<dbReference type="EMBL" id="KN823058">
    <property type="protein sequence ID" value="KIO24606.1"/>
    <property type="molecule type" value="Genomic_DNA"/>
</dbReference>